<protein>
    <recommendedName>
        <fullName evidence="7">HAD family hydrolase</fullName>
    </recommendedName>
</protein>
<dbReference type="AlphaFoldDB" id="A0A532V8F8"/>
<evidence type="ECO:0000256" key="2">
    <source>
        <dbReference type="ARBA" id="ARBA00022723"/>
    </source>
</evidence>
<dbReference type="GO" id="GO:0046872">
    <property type="term" value="F:metal ion binding"/>
    <property type="evidence" value="ECO:0007669"/>
    <property type="project" value="UniProtKB-KW"/>
</dbReference>
<gene>
    <name evidence="5" type="ORF">CEE36_03995</name>
</gene>
<keyword evidence="3" id="KW-0378">Hydrolase</keyword>
<dbReference type="InterPro" id="IPR006439">
    <property type="entry name" value="HAD-SF_hydro_IA"/>
</dbReference>
<name>A0A532V8F8_UNCT6</name>
<dbReference type="Gene3D" id="3.40.50.1000">
    <property type="entry name" value="HAD superfamily/HAD-like"/>
    <property type="match status" value="1"/>
</dbReference>
<dbReference type="NCBIfam" id="TIGR01549">
    <property type="entry name" value="HAD-SF-IA-v1"/>
    <property type="match status" value="1"/>
</dbReference>
<dbReference type="Pfam" id="PF00702">
    <property type="entry name" value="Hydrolase"/>
    <property type="match status" value="1"/>
</dbReference>
<dbReference type="GO" id="GO:0044281">
    <property type="term" value="P:small molecule metabolic process"/>
    <property type="evidence" value="ECO:0007669"/>
    <property type="project" value="UniProtKB-ARBA"/>
</dbReference>
<keyword evidence="2" id="KW-0479">Metal-binding</keyword>
<sequence>MENEILQGIKALSFDFWYTIGRYETEEEWKRQDQIRVKEFKQILAERGVEISKSQIGCTLQDVGAECEAERLKTEMEISSREVVSRFLTRLGIRKQIAGGLSELLRSFDEALLKVTIVAEPQAIEVLAELKRRGCTLALLSNTSHGHIIRRIMDREGLSPFFDHLLYTDEIGPRKPNPQAFRILLDRVDTEPKETAHIGDRLELDVLGARRSGIRSILYASNRDTCYNGLPRPHFCIHSLGELIED</sequence>
<evidence type="ECO:0000313" key="5">
    <source>
        <dbReference type="EMBL" id="TKJ43504.1"/>
    </source>
</evidence>
<dbReference type="Gene3D" id="1.10.150.400">
    <property type="match status" value="1"/>
</dbReference>
<dbReference type="EMBL" id="NJBO01000004">
    <property type="protein sequence ID" value="TKJ43504.1"/>
    <property type="molecule type" value="Genomic_DNA"/>
</dbReference>
<evidence type="ECO:0000313" key="6">
    <source>
        <dbReference type="Proteomes" id="UP000317778"/>
    </source>
</evidence>
<accession>A0A532V8F8</accession>
<comment type="cofactor">
    <cofactor evidence="1">
        <name>Mg(2+)</name>
        <dbReference type="ChEBI" id="CHEBI:18420"/>
    </cofactor>
</comment>
<keyword evidence="4" id="KW-0460">Magnesium</keyword>
<reference evidence="5 6" key="1">
    <citation type="submission" date="2017-06" db="EMBL/GenBank/DDBJ databases">
        <title>Novel microbial phyla capable of carbon fixation and sulfur reduction in deep-sea sediments.</title>
        <authorList>
            <person name="Huang J."/>
            <person name="Baker B."/>
            <person name="Wang Y."/>
        </authorList>
    </citation>
    <scope>NUCLEOTIDE SEQUENCE [LARGE SCALE GENOMIC DNA]</scope>
    <source>
        <strain evidence="5">B3_TA06</strain>
    </source>
</reference>
<dbReference type="InterPro" id="IPR036412">
    <property type="entry name" value="HAD-like_sf"/>
</dbReference>
<dbReference type="PANTHER" id="PTHR46470">
    <property type="entry name" value="N-ACYLNEURAMINATE-9-PHOSPHATASE"/>
    <property type="match status" value="1"/>
</dbReference>
<evidence type="ECO:0000256" key="4">
    <source>
        <dbReference type="ARBA" id="ARBA00022842"/>
    </source>
</evidence>
<evidence type="ECO:0000256" key="1">
    <source>
        <dbReference type="ARBA" id="ARBA00001946"/>
    </source>
</evidence>
<evidence type="ECO:0000256" key="3">
    <source>
        <dbReference type="ARBA" id="ARBA00022801"/>
    </source>
</evidence>
<dbReference type="InterPro" id="IPR051400">
    <property type="entry name" value="HAD-like_hydrolase"/>
</dbReference>
<dbReference type="InterPro" id="IPR023214">
    <property type="entry name" value="HAD_sf"/>
</dbReference>
<dbReference type="SUPFAM" id="SSF56784">
    <property type="entry name" value="HAD-like"/>
    <property type="match status" value="1"/>
</dbReference>
<evidence type="ECO:0008006" key="7">
    <source>
        <dbReference type="Google" id="ProtNLM"/>
    </source>
</evidence>
<dbReference type="PANTHER" id="PTHR46470:SF2">
    <property type="entry name" value="GLYCERALDEHYDE 3-PHOSPHATE PHOSPHATASE"/>
    <property type="match status" value="1"/>
</dbReference>
<dbReference type="PRINTS" id="PR00413">
    <property type="entry name" value="HADHALOGNASE"/>
</dbReference>
<comment type="caution">
    <text evidence="5">The sequence shown here is derived from an EMBL/GenBank/DDBJ whole genome shotgun (WGS) entry which is preliminary data.</text>
</comment>
<proteinExistence type="predicted"/>
<dbReference type="Proteomes" id="UP000317778">
    <property type="component" value="Unassembled WGS sequence"/>
</dbReference>
<organism evidence="5 6">
    <name type="scientific">candidate division TA06 bacterium B3_TA06</name>
    <dbReference type="NCBI Taxonomy" id="2012487"/>
    <lineage>
        <taxon>Bacteria</taxon>
        <taxon>Bacteria division TA06</taxon>
    </lineage>
</organism>
<dbReference type="GO" id="GO:0016791">
    <property type="term" value="F:phosphatase activity"/>
    <property type="evidence" value="ECO:0007669"/>
    <property type="project" value="TreeGrafter"/>
</dbReference>